<dbReference type="EMBL" id="BMAT01011603">
    <property type="protein sequence ID" value="GFR75666.1"/>
    <property type="molecule type" value="Genomic_DNA"/>
</dbReference>
<keyword evidence="4" id="KW-1185">Reference proteome</keyword>
<name>A0AAV4FTL5_9GAST</name>
<dbReference type="GO" id="GO:0005886">
    <property type="term" value="C:plasma membrane"/>
    <property type="evidence" value="ECO:0007669"/>
    <property type="project" value="TreeGrafter"/>
</dbReference>
<reference evidence="3 4" key="1">
    <citation type="journal article" date="2021" name="Elife">
        <title>Chloroplast acquisition without the gene transfer in kleptoplastic sea slugs, Plakobranchus ocellatus.</title>
        <authorList>
            <person name="Maeda T."/>
            <person name="Takahashi S."/>
            <person name="Yoshida T."/>
            <person name="Shimamura S."/>
            <person name="Takaki Y."/>
            <person name="Nagai Y."/>
            <person name="Toyoda A."/>
            <person name="Suzuki Y."/>
            <person name="Arimoto A."/>
            <person name="Ishii H."/>
            <person name="Satoh N."/>
            <person name="Nishiyama T."/>
            <person name="Hasebe M."/>
            <person name="Maruyama T."/>
            <person name="Minagawa J."/>
            <person name="Obokata J."/>
            <person name="Shigenobu S."/>
        </authorList>
    </citation>
    <scope>NUCLEOTIDE SEQUENCE [LARGE SCALE GENOMIC DNA]</scope>
</reference>
<keyword evidence="1" id="KW-0472">Membrane</keyword>
<evidence type="ECO:0000256" key="1">
    <source>
        <dbReference type="SAM" id="Phobius"/>
    </source>
</evidence>
<dbReference type="InterPro" id="IPR054082">
    <property type="entry name" value="Talin_IBS2B"/>
</dbReference>
<keyword evidence="1" id="KW-1133">Transmembrane helix</keyword>
<dbReference type="GO" id="GO:0005737">
    <property type="term" value="C:cytoplasm"/>
    <property type="evidence" value="ECO:0007669"/>
    <property type="project" value="TreeGrafter"/>
</dbReference>
<feature type="transmembrane region" description="Helical" evidence="1">
    <location>
        <begin position="12"/>
        <end position="37"/>
    </location>
</feature>
<evidence type="ECO:0000313" key="4">
    <source>
        <dbReference type="Proteomes" id="UP000762676"/>
    </source>
</evidence>
<dbReference type="Gene3D" id="1.20.1410.10">
    <property type="entry name" value="I/LWEQ domain"/>
    <property type="match status" value="1"/>
</dbReference>
<dbReference type="GO" id="GO:0030036">
    <property type="term" value="P:actin cytoskeleton organization"/>
    <property type="evidence" value="ECO:0007669"/>
    <property type="project" value="TreeGrafter"/>
</dbReference>
<sequence>MEEKVGKSPPSINVVVIPTIIIIIILIFIILIIIIWLRSHVGAANTAETHEIKQRAVNAGRTASVAYKELLESVLQVVLKPSHEGRQNLGLVSRKVANGVSELVQSAEAIKGSDWVDPDDPTVIAETELLTAANSIEAAAKKLALLKPRQQAKVTETRPAESVWSN</sequence>
<dbReference type="GO" id="GO:0005925">
    <property type="term" value="C:focal adhesion"/>
    <property type="evidence" value="ECO:0007669"/>
    <property type="project" value="TreeGrafter"/>
</dbReference>
<dbReference type="Gene3D" id="1.20.1420.10">
    <property type="entry name" value="Talin, central domain"/>
    <property type="match status" value="1"/>
</dbReference>
<evidence type="ECO:0000313" key="3">
    <source>
        <dbReference type="EMBL" id="GFR75666.1"/>
    </source>
</evidence>
<dbReference type="PANTHER" id="PTHR19981">
    <property type="entry name" value="TALIN"/>
    <property type="match status" value="1"/>
</dbReference>
<comment type="caution">
    <text evidence="3">The sequence shown here is derived from an EMBL/GenBank/DDBJ whole genome shotgun (WGS) entry which is preliminary data.</text>
</comment>
<protein>
    <submittedName>
        <fullName evidence="3">Talin-1-like</fullName>
    </submittedName>
</protein>
<dbReference type="PANTHER" id="PTHR19981:SF1">
    <property type="entry name" value="RHEA, ISOFORM B"/>
    <property type="match status" value="1"/>
</dbReference>
<evidence type="ECO:0000259" key="2">
    <source>
        <dbReference type="Pfam" id="PF21896"/>
    </source>
</evidence>
<dbReference type="AlphaFoldDB" id="A0AAV4FTL5"/>
<dbReference type="GO" id="GO:0098609">
    <property type="term" value="P:cell-cell adhesion"/>
    <property type="evidence" value="ECO:0007669"/>
    <property type="project" value="TreeGrafter"/>
</dbReference>
<dbReference type="GO" id="GO:0005178">
    <property type="term" value="F:integrin binding"/>
    <property type="evidence" value="ECO:0007669"/>
    <property type="project" value="TreeGrafter"/>
</dbReference>
<proteinExistence type="predicted"/>
<feature type="domain" description="Talin IBS2B" evidence="2">
    <location>
        <begin position="42"/>
        <end position="108"/>
    </location>
</feature>
<keyword evidence="1" id="KW-0812">Transmembrane</keyword>
<dbReference type="Proteomes" id="UP000762676">
    <property type="component" value="Unassembled WGS sequence"/>
</dbReference>
<dbReference type="Pfam" id="PF21896">
    <property type="entry name" value="Talin_IBS2B"/>
    <property type="match status" value="1"/>
</dbReference>
<organism evidence="3 4">
    <name type="scientific">Elysia marginata</name>
    <dbReference type="NCBI Taxonomy" id="1093978"/>
    <lineage>
        <taxon>Eukaryota</taxon>
        <taxon>Metazoa</taxon>
        <taxon>Spiralia</taxon>
        <taxon>Lophotrochozoa</taxon>
        <taxon>Mollusca</taxon>
        <taxon>Gastropoda</taxon>
        <taxon>Heterobranchia</taxon>
        <taxon>Euthyneura</taxon>
        <taxon>Panpulmonata</taxon>
        <taxon>Sacoglossa</taxon>
        <taxon>Placobranchoidea</taxon>
        <taxon>Plakobranchidae</taxon>
        <taxon>Elysia</taxon>
    </lineage>
</organism>
<gene>
    <name evidence="3" type="ORF">ElyMa_005781500</name>
</gene>
<accession>A0AAV4FTL5</accession>